<name>A0A061F9T5_THECC</name>
<accession>A0A061F9T5</accession>
<dbReference type="AlphaFoldDB" id="A0A061F9T5"/>
<dbReference type="Proteomes" id="UP000026915">
    <property type="component" value="Chromosome 7"/>
</dbReference>
<organism evidence="1 2">
    <name type="scientific">Theobroma cacao</name>
    <name type="common">Cacao</name>
    <name type="synonym">Cocoa</name>
    <dbReference type="NCBI Taxonomy" id="3641"/>
    <lineage>
        <taxon>Eukaryota</taxon>
        <taxon>Viridiplantae</taxon>
        <taxon>Streptophyta</taxon>
        <taxon>Embryophyta</taxon>
        <taxon>Tracheophyta</taxon>
        <taxon>Spermatophyta</taxon>
        <taxon>Magnoliopsida</taxon>
        <taxon>eudicotyledons</taxon>
        <taxon>Gunneridae</taxon>
        <taxon>Pentapetalae</taxon>
        <taxon>rosids</taxon>
        <taxon>malvids</taxon>
        <taxon>Malvales</taxon>
        <taxon>Malvaceae</taxon>
        <taxon>Byttnerioideae</taxon>
        <taxon>Theobroma</taxon>
    </lineage>
</organism>
<dbReference type="InParanoid" id="A0A061F9T5"/>
<proteinExistence type="predicted"/>
<evidence type="ECO:0000313" key="1">
    <source>
        <dbReference type="EMBL" id="EOY14110.1"/>
    </source>
</evidence>
<evidence type="ECO:0000313" key="2">
    <source>
        <dbReference type="Proteomes" id="UP000026915"/>
    </source>
</evidence>
<keyword evidence="2" id="KW-1185">Reference proteome</keyword>
<sequence length="78" mass="9331">MFRPLMRPCFLCLHTHSTVITIQSYKINNARNHTKFNYELFDLNFFLHCLKRRDVFSLNCRIYSRCLLGTFPVDNTAI</sequence>
<dbReference type="Gramene" id="EOY14110">
    <property type="protein sequence ID" value="EOY14110"/>
    <property type="gene ID" value="TCM_033366"/>
</dbReference>
<dbReference type="HOGENOM" id="CLU_2626957_0_0_1"/>
<gene>
    <name evidence="1" type="ORF">TCM_033366</name>
</gene>
<reference evidence="1 2" key="1">
    <citation type="journal article" date="2013" name="Genome Biol.">
        <title>The genome sequence of the most widely cultivated cacao type and its use to identify candidate genes regulating pod color.</title>
        <authorList>
            <person name="Motamayor J.C."/>
            <person name="Mockaitis K."/>
            <person name="Schmutz J."/>
            <person name="Haiminen N."/>
            <person name="Iii D.L."/>
            <person name="Cornejo O."/>
            <person name="Findley S.D."/>
            <person name="Zheng P."/>
            <person name="Utro F."/>
            <person name="Royaert S."/>
            <person name="Saski C."/>
            <person name="Jenkins J."/>
            <person name="Podicheti R."/>
            <person name="Zhao M."/>
            <person name="Scheffler B.E."/>
            <person name="Stack J.C."/>
            <person name="Feltus F.A."/>
            <person name="Mustiga G.M."/>
            <person name="Amores F."/>
            <person name="Phillips W."/>
            <person name="Marelli J.P."/>
            <person name="May G.D."/>
            <person name="Shapiro H."/>
            <person name="Ma J."/>
            <person name="Bustamante C.D."/>
            <person name="Schnell R.J."/>
            <person name="Main D."/>
            <person name="Gilbert D."/>
            <person name="Parida L."/>
            <person name="Kuhn D.N."/>
        </authorList>
    </citation>
    <scope>NUCLEOTIDE SEQUENCE [LARGE SCALE GENOMIC DNA]</scope>
    <source>
        <strain evidence="2">cv. Matina 1-6</strain>
    </source>
</reference>
<protein>
    <submittedName>
        <fullName evidence="1">Uncharacterized protein</fullName>
    </submittedName>
</protein>
<dbReference type="EMBL" id="CM001885">
    <property type="protein sequence ID" value="EOY14110.1"/>
    <property type="molecule type" value="Genomic_DNA"/>
</dbReference>